<keyword evidence="3" id="KW-1185">Reference proteome</keyword>
<comment type="caution">
    <text evidence="2">The sequence shown here is derived from an EMBL/GenBank/DDBJ whole genome shotgun (WGS) entry which is preliminary data.</text>
</comment>
<dbReference type="EMBL" id="JBANMG010000006">
    <property type="protein sequence ID" value="KAK6951752.1"/>
    <property type="molecule type" value="Genomic_DNA"/>
</dbReference>
<evidence type="ECO:0000256" key="1">
    <source>
        <dbReference type="SAM" id="MobiDB-lite"/>
    </source>
</evidence>
<organism evidence="2 3">
    <name type="scientific">Daldinia eschscholtzii</name>
    <dbReference type="NCBI Taxonomy" id="292717"/>
    <lineage>
        <taxon>Eukaryota</taxon>
        <taxon>Fungi</taxon>
        <taxon>Dikarya</taxon>
        <taxon>Ascomycota</taxon>
        <taxon>Pezizomycotina</taxon>
        <taxon>Sordariomycetes</taxon>
        <taxon>Xylariomycetidae</taxon>
        <taxon>Xylariales</taxon>
        <taxon>Hypoxylaceae</taxon>
        <taxon>Daldinia</taxon>
    </lineage>
</organism>
<proteinExistence type="predicted"/>
<name>A0AAX6MHV7_9PEZI</name>
<gene>
    <name evidence="2" type="ORF">Daesc_006275</name>
</gene>
<accession>A0AAX6MHV7</accession>
<dbReference type="Proteomes" id="UP001369815">
    <property type="component" value="Unassembled WGS sequence"/>
</dbReference>
<sequence length="202" mass="22419">MPATRTTREPQGGNDEDGGTAHGEADSAAVRMVGQLEVHLGRKRNDENGRISTVKMHFSILALAAFVFGQEILPVDTWTLFNSSIACDLETCQYNFFTYKHNSRETAQCSLKLTGTPSTRSLFVDQTCQPDAQHTLTVSWAPDHSVILCIADIHENSNAFYGFEMWEIGDNRIAPNKTEWVWRAGEVPPPSTTFTRPAIASQ</sequence>
<protein>
    <submittedName>
        <fullName evidence="2">Uncharacterized protein</fullName>
    </submittedName>
</protein>
<feature type="region of interest" description="Disordered" evidence="1">
    <location>
        <begin position="1"/>
        <end position="23"/>
    </location>
</feature>
<evidence type="ECO:0000313" key="2">
    <source>
        <dbReference type="EMBL" id="KAK6951752.1"/>
    </source>
</evidence>
<reference evidence="2 3" key="1">
    <citation type="journal article" date="2024" name="Front Chem Biol">
        <title>Unveiling the potential of Daldinia eschscholtzii MFLUCC 19-0629 through bioactivity and bioinformatics studies for enhanced sustainable agriculture production.</title>
        <authorList>
            <person name="Brooks S."/>
            <person name="Weaver J.A."/>
            <person name="Klomchit A."/>
            <person name="Alharthi S.A."/>
            <person name="Onlamun T."/>
            <person name="Nurani R."/>
            <person name="Vong T.K."/>
            <person name="Alberti F."/>
            <person name="Greco C."/>
        </authorList>
    </citation>
    <scope>NUCLEOTIDE SEQUENCE [LARGE SCALE GENOMIC DNA]</scope>
    <source>
        <strain evidence="2">MFLUCC 19-0629</strain>
    </source>
</reference>
<evidence type="ECO:0000313" key="3">
    <source>
        <dbReference type="Proteomes" id="UP001369815"/>
    </source>
</evidence>
<dbReference type="AlphaFoldDB" id="A0AAX6MHV7"/>